<keyword evidence="1" id="KW-0472">Membrane</keyword>
<evidence type="ECO:0000313" key="3">
    <source>
        <dbReference type="EMBL" id="KKN97293.1"/>
    </source>
</evidence>
<dbReference type="InterPro" id="IPR002823">
    <property type="entry name" value="DUF112_TM"/>
</dbReference>
<organism evidence="3">
    <name type="scientific">marine sediment metagenome</name>
    <dbReference type="NCBI Taxonomy" id="412755"/>
    <lineage>
        <taxon>unclassified sequences</taxon>
        <taxon>metagenomes</taxon>
        <taxon>ecological metagenomes</taxon>
    </lineage>
</organism>
<keyword evidence="1" id="KW-0812">Transmembrane</keyword>
<evidence type="ECO:0000259" key="2">
    <source>
        <dbReference type="Pfam" id="PF01970"/>
    </source>
</evidence>
<protein>
    <recommendedName>
        <fullName evidence="2">DUF112 domain-containing protein</fullName>
    </recommendedName>
</protein>
<feature type="transmembrane region" description="Helical" evidence="1">
    <location>
        <begin position="355"/>
        <end position="374"/>
    </location>
</feature>
<gene>
    <name evidence="3" type="ORF">LCGC14_0159820</name>
</gene>
<keyword evidence="1" id="KW-1133">Transmembrane helix</keyword>
<dbReference type="AlphaFoldDB" id="A0A0F9XY34"/>
<feature type="transmembrane region" description="Helical" evidence="1">
    <location>
        <begin position="6"/>
        <end position="26"/>
    </location>
</feature>
<feature type="transmembrane region" description="Helical" evidence="1">
    <location>
        <begin position="38"/>
        <end position="62"/>
    </location>
</feature>
<feature type="transmembrane region" description="Helical" evidence="1">
    <location>
        <begin position="301"/>
        <end position="320"/>
    </location>
</feature>
<evidence type="ECO:0000256" key="1">
    <source>
        <dbReference type="SAM" id="Phobius"/>
    </source>
</evidence>
<accession>A0A0F9XY34</accession>
<dbReference type="Pfam" id="PF01970">
    <property type="entry name" value="TctA"/>
    <property type="match status" value="1"/>
</dbReference>
<feature type="transmembrane region" description="Helical" evidence="1">
    <location>
        <begin position="158"/>
        <end position="177"/>
    </location>
</feature>
<feature type="transmembrane region" description="Helical" evidence="1">
    <location>
        <begin position="106"/>
        <end position="127"/>
    </location>
</feature>
<feature type="transmembrane region" description="Helical" evidence="1">
    <location>
        <begin position="133"/>
        <end position="151"/>
    </location>
</feature>
<proteinExistence type="predicted"/>
<feature type="domain" description="DUF112" evidence="2">
    <location>
        <begin position="10"/>
        <end position="433"/>
    </location>
</feature>
<dbReference type="EMBL" id="LAZR01000059">
    <property type="protein sequence ID" value="KKN97293.1"/>
    <property type="molecule type" value="Genomic_DNA"/>
</dbReference>
<comment type="caution">
    <text evidence="3">The sequence shown here is derived from an EMBL/GenBank/DDBJ whole genome shotgun (WGS) entry which is preliminary data.</text>
</comment>
<reference evidence="3" key="1">
    <citation type="journal article" date="2015" name="Nature">
        <title>Complex archaea that bridge the gap between prokaryotes and eukaryotes.</title>
        <authorList>
            <person name="Spang A."/>
            <person name="Saw J.H."/>
            <person name="Jorgensen S.L."/>
            <person name="Zaremba-Niedzwiedzka K."/>
            <person name="Martijn J."/>
            <person name="Lind A.E."/>
            <person name="van Eijk R."/>
            <person name="Schleper C."/>
            <person name="Guy L."/>
            <person name="Ettema T.J."/>
        </authorList>
    </citation>
    <scope>NUCLEOTIDE SEQUENCE</scope>
</reference>
<feature type="transmembrane region" description="Helical" evidence="1">
    <location>
        <begin position="394"/>
        <end position="427"/>
    </location>
</feature>
<sequence>MDALILLQMLIAALIGVVVYTAIGVAPGTDETAVLAPVTLALVVAGIPLPVVLAFFMAAIVAKKLTDSIPVSVAGIPGGVMSAPMVEHAMILKREGHATLAIRKMASGSVIGTLVAIPVSLLLAFLLTPLADVLSQYASQIFFVGAVFLALMSREKVISLISIVILAALIQALRHFYWGMGVIPEGQVVFISFFLGITIGPMIFNLAQLTVREERRKMATGEPKTIKIYANDDSDDTSSFPNPFRILTRQEAVSATASSVLGSVTFFMSPVGITIFLGEVMSSWVKGTVEKASRALSSMDAVTNAAYIAGILIPLAALGIPMSPMAIGPGNAFFNAPPVLTLEQNAHHLMSFGEIAVASILGAGVALLITYPIAVRYARHICVFVFQRIPHEAFLAMFFSLVMLLAYMDAGVMGILGVGVLALVAGLLNRWGVNYGVQFMTLYAAPWLMGWMA</sequence>
<feature type="transmembrane region" description="Helical" evidence="1">
    <location>
        <begin position="189"/>
        <end position="207"/>
    </location>
</feature>
<feature type="transmembrane region" description="Helical" evidence="1">
    <location>
        <begin position="68"/>
        <end position="86"/>
    </location>
</feature>
<name>A0A0F9XY34_9ZZZZ</name>